<dbReference type="AlphaFoldDB" id="X1K5R3"/>
<gene>
    <name evidence="1" type="ORF">S03H2_64239</name>
</gene>
<comment type="caution">
    <text evidence="1">The sequence shown here is derived from an EMBL/GenBank/DDBJ whole genome shotgun (WGS) entry which is preliminary data.</text>
</comment>
<evidence type="ECO:0000313" key="1">
    <source>
        <dbReference type="EMBL" id="GAH77413.1"/>
    </source>
</evidence>
<reference evidence="1" key="1">
    <citation type="journal article" date="2014" name="Front. Microbiol.">
        <title>High frequency of phylogenetically diverse reductive dehalogenase-homologous genes in deep subseafloor sedimentary metagenomes.</title>
        <authorList>
            <person name="Kawai M."/>
            <person name="Futagami T."/>
            <person name="Toyoda A."/>
            <person name="Takaki Y."/>
            <person name="Nishi S."/>
            <person name="Hori S."/>
            <person name="Arai W."/>
            <person name="Tsubouchi T."/>
            <person name="Morono Y."/>
            <person name="Uchiyama I."/>
            <person name="Ito T."/>
            <person name="Fujiyama A."/>
            <person name="Inagaki F."/>
            <person name="Takami H."/>
        </authorList>
    </citation>
    <scope>NUCLEOTIDE SEQUENCE</scope>
    <source>
        <strain evidence="1">Expedition CK06-06</strain>
    </source>
</reference>
<dbReference type="EMBL" id="BARU01041705">
    <property type="protein sequence ID" value="GAH77413.1"/>
    <property type="molecule type" value="Genomic_DNA"/>
</dbReference>
<protein>
    <submittedName>
        <fullName evidence="1">Uncharacterized protein</fullName>
    </submittedName>
</protein>
<accession>X1K5R3</accession>
<sequence length="117" mass="14021">MKHHYEDIRTKINEEPQWWDEHAVPRYCRFSPRETANIYARQVVLYEIACQNCGHRFKVCESWTPYDSHRKSLVEDAKAGRLHYGDPPNINCCPSGPTMNSEFIKVLEIWQYEREQF</sequence>
<organism evidence="1">
    <name type="scientific">marine sediment metagenome</name>
    <dbReference type="NCBI Taxonomy" id="412755"/>
    <lineage>
        <taxon>unclassified sequences</taxon>
        <taxon>metagenomes</taxon>
        <taxon>ecological metagenomes</taxon>
    </lineage>
</organism>
<feature type="non-terminal residue" evidence="1">
    <location>
        <position position="117"/>
    </location>
</feature>
<proteinExistence type="predicted"/>
<name>X1K5R3_9ZZZZ</name>